<sequence>MALLEDYGKGISLSQFGYMGEEAPSAGFVTKIDPSKSSASRSYANVTDLIVKQRRIPAEAGWCVAEVKMPNGEKDTNKTKLKVPEWLISCVAWGTTAPSAGAKTAEKILAIVNFKGSVPLPLPDAPHPEATNP</sequence>
<reference evidence="1 2" key="1">
    <citation type="submission" date="2015-04" db="EMBL/GenBank/DDBJ databases">
        <title>Lasius niger genome sequencing.</title>
        <authorList>
            <person name="Konorov E.A."/>
            <person name="Nikitin M.A."/>
            <person name="Kirill M.V."/>
            <person name="Chang P."/>
        </authorList>
    </citation>
    <scope>NUCLEOTIDE SEQUENCE [LARGE SCALE GENOMIC DNA]</scope>
    <source>
        <tissue evidence="1">Whole</tissue>
    </source>
</reference>
<keyword evidence="2" id="KW-1185">Reference proteome</keyword>
<proteinExistence type="predicted"/>
<dbReference type="AlphaFoldDB" id="A0A0J7KUF4"/>
<protein>
    <submittedName>
        <fullName evidence="1">Family transcriptional regulator</fullName>
    </submittedName>
</protein>
<organism evidence="1 2">
    <name type="scientific">Lasius niger</name>
    <name type="common">Black garden ant</name>
    <dbReference type="NCBI Taxonomy" id="67767"/>
    <lineage>
        <taxon>Eukaryota</taxon>
        <taxon>Metazoa</taxon>
        <taxon>Ecdysozoa</taxon>
        <taxon>Arthropoda</taxon>
        <taxon>Hexapoda</taxon>
        <taxon>Insecta</taxon>
        <taxon>Pterygota</taxon>
        <taxon>Neoptera</taxon>
        <taxon>Endopterygota</taxon>
        <taxon>Hymenoptera</taxon>
        <taxon>Apocrita</taxon>
        <taxon>Aculeata</taxon>
        <taxon>Formicoidea</taxon>
        <taxon>Formicidae</taxon>
        <taxon>Formicinae</taxon>
        <taxon>Lasius</taxon>
        <taxon>Lasius</taxon>
    </lineage>
</organism>
<dbReference type="EMBL" id="LBMM01003128">
    <property type="protein sequence ID" value="KMQ93931.1"/>
    <property type="molecule type" value="Genomic_DNA"/>
</dbReference>
<evidence type="ECO:0000313" key="1">
    <source>
        <dbReference type="EMBL" id="KMQ93931.1"/>
    </source>
</evidence>
<dbReference type="PaxDb" id="67767-A0A0J7KUF4"/>
<evidence type="ECO:0000313" key="2">
    <source>
        <dbReference type="Proteomes" id="UP000036403"/>
    </source>
</evidence>
<gene>
    <name evidence="1" type="ORF">RF55_5940</name>
</gene>
<name>A0A0J7KUF4_LASNI</name>
<dbReference type="Proteomes" id="UP000036403">
    <property type="component" value="Unassembled WGS sequence"/>
</dbReference>
<comment type="caution">
    <text evidence="1">The sequence shown here is derived from an EMBL/GenBank/DDBJ whole genome shotgun (WGS) entry which is preliminary data.</text>
</comment>
<accession>A0A0J7KUF4</accession>